<feature type="chain" id="PRO_5042298168" evidence="1">
    <location>
        <begin position="32"/>
        <end position="254"/>
    </location>
</feature>
<accession>A0AAF1KPF9</accession>
<dbReference type="SUPFAM" id="SSF52266">
    <property type="entry name" value="SGNH hydrolase"/>
    <property type="match status" value="1"/>
</dbReference>
<reference evidence="2" key="1">
    <citation type="submission" date="2020-01" db="EMBL/GenBank/DDBJ databases">
        <authorList>
            <person name="Rat A."/>
        </authorList>
    </citation>
    <scope>NUCLEOTIDE SEQUENCE</scope>
    <source>
        <strain evidence="2">LMG 28251</strain>
    </source>
</reference>
<proteinExistence type="predicted"/>
<evidence type="ECO:0000313" key="3">
    <source>
        <dbReference type="Proteomes" id="UP001196068"/>
    </source>
</evidence>
<dbReference type="CDD" id="cd00229">
    <property type="entry name" value="SGNH_hydrolase"/>
    <property type="match status" value="1"/>
</dbReference>
<feature type="signal peptide" evidence="1">
    <location>
        <begin position="1"/>
        <end position="31"/>
    </location>
</feature>
<dbReference type="RefSeq" id="WP_211876341.1">
    <property type="nucleotide sequence ID" value="NZ_JAAEDH010000037.1"/>
</dbReference>
<keyword evidence="1" id="KW-0732">Signal</keyword>
<dbReference type="GO" id="GO:0004622">
    <property type="term" value="F:phosphatidylcholine lysophospholipase activity"/>
    <property type="evidence" value="ECO:0007669"/>
    <property type="project" value="TreeGrafter"/>
</dbReference>
<evidence type="ECO:0000256" key="1">
    <source>
        <dbReference type="SAM" id="SignalP"/>
    </source>
</evidence>
<dbReference type="PANTHER" id="PTHR30383:SF5">
    <property type="entry name" value="SGNH HYDROLASE-TYPE ESTERASE DOMAIN-CONTAINING PROTEIN"/>
    <property type="match status" value="1"/>
</dbReference>
<comment type="caution">
    <text evidence="2">The sequence shown here is derived from an EMBL/GenBank/DDBJ whole genome shotgun (WGS) entry which is preliminary data.</text>
</comment>
<dbReference type="Pfam" id="PF25182">
    <property type="entry name" value="NonGDSL"/>
    <property type="match status" value="1"/>
</dbReference>
<evidence type="ECO:0000313" key="2">
    <source>
        <dbReference type="EMBL" id="MBR0657479.1"/>
    </source>
</evidence>
<gene>
    <name evidence="2" type="ORF">GXW79_20560</name>
</gene>
<dbReference type="InterPro" id="IPR051532">
    <property type="entry name" value="Ester_Hydrolysis_Enzymes"/>
</dbReference>
<dbReference type="Proteomes" id="UP001196068">
    <property type="component" value="Unassembled WGS sequence"/>
</dbReference>
<sequence>MMTAQLPVMRRVLAALLLALPLLAAALPAAAQCPAAPVQALSLPRTRAALVSGAPLRILAFGSSSTEGTGATWPDRTYPEQLEQRLRAALPGRNVIVLNRGRGGQEVAEMLLRLRADVLALSPTLVIWQVGANAALRGLDAREFRAKLEQGLDELRASGIETLLMDSQVAPQIQAAPERLHIQTALHAVAAERRVPIYSRTALMQGWEAHGMPNSAVIGPDGLHHTDLGYACLSAALAQSILAAIQPSRASASR</sequence>
<keyword evidence="2" id="KW-0378">Hydrolase</keyword>
<dbReference type="AlphaFoldDB" id="A0AAF1KPF9"/>
<dbReference type="EMBL" id="JAAEDH010000037">
    <property type="protein sequence ID" value="MBR0657479.1"/>
    <property type="molecule type" value="Genomic_DNA"/>
</dbReference>
<protein>
    <submittedName>
        <fullName evidence="2">SGNH/GDSL hydrolase family protein</fullName>
    </submittedName>
</protein>
<dbReference type="InterPro" id="IPR057572">
    <property type="entry name" value="NonGDSL"/>
</dbReference>
<reference evidence="2" key="2">
    <citation type="journal article" date="2021" name="Syst. Appl. Microbiol.">
        <title>Roseomonas hellenica sp. nov., isolated from roots of wild-growing Alkanna tinctoria.</title>
        <authorList>
            <person name="Rat A."/>
            <person name="Naranjo H.D."/>
            <person name="Lebbe L."/>
            <person name="Cnockaert M."/>
            <person name="Krigas N."/>
            <person name="Grigoriadou K."/>
            <person name="Maloupa E."/>
            <person name="Willems A."/>
        </authorList>
    </citation>
    <scope>NUCLEOTIDE SEQUENCE</scope>
    <source>
        <strain evidence="2">LMG 28251</strain>
    </source>
</reference>
<name>A0AAF1KPF9_9PROT</name>
<dbReference type="Gene3D" id="3.40.50.1110">
    <property type="entry name" value="SGNH hydrolase"/>
    <property type="match status" value="1"/>
</dbReference>
<dbReference type="InterPro" id="IPR036514">
    <property type="entry name" value="SGNH_hydro_sf"/>
</dbReference>
<dbReference type="PANTHER" id="PTHR30383">
    <property type="entry name" value="THIOESTERASE 1/PROTEASE 1/LYSOPHOSPHOLIPASE L1"/>
    <property type="match status" value="1"/>
</dbReference>
<keyword evidence="3" id="KW-1185">Reference proteome</keyword>
<organism evidence="2 3">
    <name type="scientific">Plastoroseomonas arctica</name>
    <dbReference type="NCBI Taxonomy" id="1509237"/>
    <lineage>
        <taxon>Bacteria</taxon>
        <taxon>Pseudomonadati</taxon>
        <taxon>Pseudomonadota</taxon>
        <taxon>Alphaproteobacteria</taxon>
        <taxon>Acetobacterales</taxon>
        <taxon>Acetobacteraceae</taxon>
        <taxon>Plastoroseomonas</taxon>
    </lineage>
</organism>